<accession>A0AAE1GH26</accession>
<feature type="compositionally biased region" description="Polar residues" evidence="1">
    <location>
        <begin position="434"/>
        <end position="443"/>
    </location>
</feature>
<feature type="compositionally biased region" description="Acidic residues" evidence="1">
    <location>
        <begin position="549"/>
        <end position="570"/>
    </location>
</feature>
<evidence type="ECO:0000256" key="3">
    <source>
        <dbReference type="SAM" id="SignalP"/>
    </source>
</evidence>
<evidence type="ECO:0000313" key="5">
    <source>
        <dbReference type="Proteomes" id="UP001286313"/>
    </source>
</evidence>
<keyword evidence="3" id="KW-0732">Signal</keyword>
<proteinExistence type="predicted"/>
<evidence type="ECO:0000256" key="2">
    <source>
        <dbReference type="SAM" id="Phobius"/>
    </source>
</evidence>
<feature type="compositionally biased region" description="Basic and acidic residues" evidence="1">
    <location>
        <begin position="571"/>
        <end position="590"/>
    </location>
</feature>
<reference evidence="4" key="1">
    <citation type="submission" date="2023-10" db="EMBL/GenBank/DDBJ databases">
        <title>Genome assemblies of two species of porcelain crab, Petrolisthes cinctipes and Petrolisthes manimaculis (Anomura: Porcellanidae).</title>
        <authorList>
            <person name="Angst P."/>
        </authorList>
    </citation>
    <scope>NUCLEOTIDE SEQUENCE</scope>
    <source>
        <strain evidence="4">PB745_01</strain>
        <tissue evidence="4">Gill</tissue>
    </source>
</reference>
<dbReference type="EMBL" id="JAWQEG010000317">
    <property type="protein sequence ID" value="KAK3891677.1"/>
    <property type="molecule type" value="Genomic_DNA"/>
</dbReference>
<keyword evidence="2" id="KW-0812">Transmembrane</keyword>
<feature type="transmembrane region" description="Helical" evidence="2">
    <location>
        <begin position="213"/>
        <end position="238"/>
    </location>
</feature>
<dbReference type="AlphaFoldDB" id="A0AAE1GH26"/>
<name>A0AAE1GH26_PETCI</name>
<gene>
    <name evidence="4" type="ORF">Pcinc_004428</name>
</gene>
<feature type="compositionally biased region" description="Acidic residues" evidence="1">
    <location>
        <begin position="531"/>
        <end position="541"/>
    </location>
</feature>
<feature type="compositionally biased region" description="Basic and acidic residues" evidence="1">
    <location>
        <begin position="500"/>
        <end position="510"/>
    </location>
</feature>
<feature type="signal peptide" evidence="3">
    <location>
        <begin position="1"/>
        <end position="18"/>
    </location>
</feature>
<feature type="region of interest" description="Disordered" evidence="1">
    <location>
        <begin position="495"/>
        <end position="629"/>
    </location>
</feature>
<evidence type="ECO:0000256" key="1">
    <source>
        <dbReference type="SAM" id="MobiDB-lite"/>
    </source>
</evidence>
<comment type="caution">
    <text evidence="4">The sequence shown here is derived from an EMBL/GenBank/DDBJ whole genome shotgun (WGS) entry which is preliminary data.</text>
</comment>
<feature type="compositionally biased region" description="Low complexity" evidence="1">
    <location>
        <begin position="275"/>
        <end position="291"/>
    </location>
</feature>
<feature type="region of interest" description="Disordered" evidence="1">
    <location>
        <begin position="413"/>
        <end position="473"/>
    </location>
</feature>
<feature type="chain" id="PRO_5042227897" evidence="3">
    <location>
        <begin position="19"/>
        <end position="629"/>
    </location>
</feature>
<feature type="compositionally biased region" description="Acidic residues" evidence="1">
    <location>
        <begin position="511"/>
        <end position="523"/>
    </location>
</feature>
<keyword evidence="2" id="KW-1133">Transmembrane helix</keyword>
<feature type="compositionally biased region" description="Basic and acidic residues" evidence="1">
    <location>
        <begin position="611"/>
        <end position="623"/>
    </location>
</feature>
<feature type="region of interest" description="Disordered" evidence="1">
    <location>
        <begin position="242"/>
        <end position="351"/>
    </location>
</feature>
<feature type="compositionally biased region" description="Basic and acidic residues" evidence="1">
    <location>
        <begin position="460"/>
        <end position="473"/>
    </location>
</feature>
<sequence>MVEAILMVLVFLLSRADCQQLQQGECLQRNDTTVLQEPLKPRVYIRPSTDPDQQVNMSSATLCWRKDDDSEKCAATMNFNISNEINEWRELKIISTTMMGDGATVTVVMMEDFVEVFEGDISKNTQHQTEQTGGFGGDVDEEEVVLGELMVNTSTNLVWAIDCHEHPLPITPIKQEWMSSTSPSPPPATTTTPHMMTAAPISRQEETSTDTNYIWKPLAILALVILLITLLCVVYHYLKGPKNKRRRNDSNNRSVANSMHNGKDMDMDSMEGGLHSVSHSSNTATSTNNSVSHDHFHRRSRLPSNATSCKGERKSVVLHVDGNKNGNTLGRENSYITTTTPGASAAPPPPVPKSIPPIPQPPISSPLPKPSYAPPLPFDVAAMKKTDVKDDDEEHDYDYLDLTMLKVQIEKDKTEEEKMRKRQLDPTMTRHSSENSLYETISITADKRETPEELGMMQSKELEEKEEKTNKMKEGEIRCLVTYDSVNSLYDACFPNSKEQTVDEVIKQDGGDDDDVDDDDEGVDDNKQDGNEENDNKDEDNDNKHDGDDRESESSNESDVSENVDQEEEKDNDRNKKETDNKVSESKAAESENLNQKDNMNGAKESDDSDEEKKSNNDTDETIKCNTKL</sequence>
<keyword evidence="5" id="KW-1185">Reference proteome</keyword>
<keyword evidence="2" id="KW-0472">Membrane</keyword>
<protein>
    <submittedName>
        <fullName evidence="4">Uncharacterized protein</fullName>
    </submittedName>
</protein>
<dbReference type="Proteomes" id="UP001286313">
    <property type="component" value="Unassembled WGS sequence"/>
</dbReference>
<feature type="compositionally biased region" description="Basic and acidic residues" evidence="1">
    <location>
        <begin position="413"/>
        <end position="424"/>
    </location>
</feature>
<evidence type="ECO:0000313" key="4">
    <source>
        <dbReference type="EMBL" id="KAK3891677.1"/>
    </source>
</evidence>
<organism evidence="4 5">
    <name type="scientific">Petrolisthes cinctipes</name>
    <name type="common">Flat porcelain crab</name>
    <dbReference type="NCBI Taxonomy" id="88211"/>
    <lineage>
        <taxon>Eukaryota</taxon>
        <taxon>Metazoa</taxon>
        <taxon>Ecdysozoa</taxon>
        <taxon>Arthropoda</taxon>
        <taxon>Crustacea</taxon>
        <taxon>Multicrustacea</taxon>
        <taxon>Malacostraca</taxon>
        <taxon>Eumalacostraca</taxon>
        <taxon>Eucarida</taxon>
        <taxon>Decapoda</taxon>
        <taxon>Pleocyemata</taxon>
        <taxon>Anomura</taxon>
        <taxon>Galatheoidea</taxon>
        <taxon>Porcellanidae</taxon>
        <taxon>Petrolisthes</taxon>
    </lineage>
</organism>
<feature type="compositionally biased region" description="Polar residues" evidence="1">
    <location>
        <begin position="324"/>
        <end position="340"/>
    </location>
</feature>